<dbReference type="GO" id="GO:0005778">
    <property type="term" value="C:peroxisomal membrane"/>
    <property type="evidence" value="ECO:0007669"/>
    <property type="project" value="UniProtKB-SubCell"/>
</dbReference>
<reference evidence="5 6" key="1">
    <citation type="submission" date="2016-07" db="EMBL/GenBank/DDBJ databases">
        <title>Pervasive Adenine N6-methylation of Active Genes in Fungi.</title>
        <authorList>
            <consortium name="DOE Joint Genome Institute"/>
            <person name="Mondo S.J."/>
            <person name="Dannebaum R.O."/>
            <person name="Kuo R.C."/>
            <person name="Labutti K."/>
            <person name="Haridas S."/>
            <person name="Kuo A."/>
            <person name="Salamov A."/>
            <person name="Ahrendt S.R."/>
            <person name="Lipzen A."/>
            <person name="Sullivan W."/>
            <person name="Andreopoulos W.B."/>
            <person name="Clum A."/>
            <person name="Lindquist E."/>
            <person name="Daum C."/>
            <person name="Ramamoorthy G.K."/>
            <person name="Gryganskyi A."/>
            <person name="Culley D."/>
            <person name="Magnuson J.K."/>
            <person name="James T.Y."/>
            <person name="O'Malley M.A."/>
            <person name="Stajich J.E."/>
            <person name="Spatafora J.W."/>
            <person name="Visel A."/>
            <person name="Grigoriev I.V."/>
        </authorList>
    </citation>
    <scope>NUCLEOTIDE SEQUENCE [LARGE SCALE GENOMIC DNA]</scope>
    <source>
        <strain evidence="5 6">NRRL 1336</strain>
    </source>
</reference>
<dbReference type="PANTHER" id="PTHR12652:SF25">
    <property type="entry name" value="MICROBODY (PEROXISOME) PROLIFERATION PROTEIN PEROXIN 11C (EUROFUNG)"/>
    <property type="match status" value="1"/>
</dbReference>
<dbReference type="Pfam" id="PF05648">
    <property type="entry name" value="PEX11"/>
    <property type="match status" value="1"/>
</dbReference>
<evidence type="ECO:0000256" key="2">
    <source>
        <dbReference type="ARBA" id="ARBA00023136"/>
    </source>
</evidence>
<accession>A0A1X2IFE7</accession>
<organism evidence="5 6">
    <name type="scientific">Absidia repens</name>
    <dbReference type="NCBI Taxonomy" id="90262"/>
    <lineage>
        <taxon>Eukaryota</taxon>
        <taxon>Fungi</taxon>
        <taxon>Fungi incertae sedis</taxon>
        <taxon>Mucoromycota</taxon>
        <taxon>Mucoromycotina</taxon>
        <taxon>Mucoromycetes</taxon>
        <taxon>Mucorales</taxon>
        <taxon>Cunninghamellaceae</taxon>
        <taxon>Absidia</taxon>
    </lineage>
</organism>
<dbReference type="Proteomes" id="UP000193560">
    <property type="component" value="Unassembled WGS sequence"/>
</dbReference>
<comment type="subcellular location">
    <subcellularLocation>
        <location evidence="4">Peroxisome membrane</location>
    </subcellularLocation>
</comment>
<dbReference type="EMBL" id="MCGE01000012">
    <property type="protein sequence ID" value="ORZ15620.1"/>
    <property type="molecule type" value="Genomic_DNA"/>
</dbReference>
<protein>
    <submittedName>
        <fullName evidence="5">Peroxisomal biogenesis factor 11</fullName>
    </submittedName>
</protein>
<dbReference type="PANTHER" id="PTHR12652">
    <property type="entry name" value="PEROXISOMAL BIOGENESIS FACTOR 11"/>
    <property type="match status" value="1"/>
</dbReference>
<keyword evidence="1" id="KW-0962">Peroxisome biogenesis</keyword>
<keyword evidence="6" id="KW-1185">Reference proteome</keyword>
<evidence type="ECO:0000256" key="3">
    <source>
        <dbReference type="ARBA" id="ARBA00023140"/>
    </source>
</evidence>
<dbReference type="AlphaFoldDB" id="A0A1X2IFE7"/>
<name>A0A1X2IFE7_9FUNG</name>
<gene>
    <name evidence="5" type="ORF">BCR42DRAFT_415578</name>
</gene>
<keyword evidence="3" id="KW-0576">Peroxisome</keyword>
<evidence type="ECO:0000256" key="1">
    <source>
        <dbReference type="ARBA" id="ARBA00022593"/>
    </source>
</evidence>
<evidence type="ECO:0000313" key="5">
    <source>
        <dbReference type="EMBL" id="ORZ15620.1"/>
    </source>
</evidence>
<comment type="caution">
    <text evidence="5">The sequence shown here is derived from an EMBL/GenBank/DDBJ whole genome shotgun (WGS) entry which is preliminary data.</text>
</comment>
<dbReference type="STRING" id="90262.A0A1X2IFE7"/>
<sequence length="271" mass="31681">MSSSTEKEQQQQQQQQPIKESFNPLAIAKYLGPSTPKLDHLLRFLNSVRGTDKVLMFIQYWSKIVIFFLQRRLRSQGLIKHIQNFAGPVSDFRVLLRYYGLLPMVQYMAYIEHHEPPSAWHQTIERLQNWANVIYYPLEHIYWLGAHQVIPLSQAKTDRIGIWSCRFWATYVVLEFVRLLEQYRLLRKRETALVKRIKAGDVHSDEDPEMEMALIKKERTAMLVNTCINSGYFPLTVHWSLEQSSFPDVLVGVCGGFAAIFQVYAAWRDTA</sequence>
<dbReference type="GO" id="GO:0016559">
    <property type="term" value="P:peroxisome fission"/>
    <property type="evidence" value="ECO:0007669"/>
    <property type="project" value="InterPro"/>
</dbReference>
<dbReference type="OrthoDB" id="10005898at2759"/>
<keyword evidence="2" id="KW-0472">Membrane</keyword>
<evidence type="ECO:0000313" key="6">
    <source>
        <dbReference type="Proteomes" id="UP000193560"/>
    </source>
</evidence>
<dbReference type="InterPro" id="IPR008733">
    <property type="entry name" value="PEX11"/>
</dbReference>
<evidence type="ECO:0000256" key="4">
    <source>
        <dbReference type="ARBA" id="ARBA00046271"/>
    </source>
</evidence>
<proteinExistence type="predicted"/>